<dbReference type="AlphaFoldDB" id="A0A6A4I791"/>
<keyword evidence="1" id="KW-0732">Signal</keyword>
<keyword evidence="3" id="KW-1185">Reference proteome</keyword>
<feature type="signal peptide" evidence="1">
    <location>
        <begin position="1"/>
        <end position="21"/>
    </location>
</feature>
<protein>
    <recommendedName>
        <fullName evidence="4">Protein kinase domain-containing protein</fullName>
    </recommendedName>
</protein>
<gene>
    <name evidence="2" type="ORF">BT96DRAFT_972785</name>
</gene>
<evidence type="ECO:0000313" key="3">
    <source>
        <dbReference type="Proteomes" id="UP000799118"/>
    </source>
</evidence>
<dbReference type="OrthoDB" id="2857768at2759"/>
<organism evidence="2 3">
    <name type="scientific">Gymnopus androsaceus JB14</name>
    <dbReference type="NCBI Taxonomy" id="1447944"/>
    <lineage>
        <taxon>Eukaryota</taxon>
        <taxon>Fungi</taxon>
        <taxon>Dikarya</taxon>
        <taxon>Basidiomycota</taxon>
        <taxon>Agaricomycotina</taxon>
        <taxon>Agaricomycetes</taxon>
        <taxon>Agaricomycetidae</taxon>
        <taxon>Agaricales</taxon>
        <taxon>Marasmiineae</taxon>
        <taxon>Omphalotaceae</taxon>
        <taxon>Gymnopus</taxon>
    </lineage>
</organism>
<evidence type="ECO:0000256" key="1">
    <source>
        <dbReference type="SAM" id="SignalP"/>
    </source>
</evidence>
<proteinExistence type="predicted"/>
<name>A0A6A4I791_9AGAR</name>
<reference evidence="2" key="1">
    <citation type="journal article" date="2019" name="Environ. Microbiol.">
        <title>Fungal ecological strategies reflected in gene transcription - a case study of two litter decomposers.</title>
        <authorList>
            <person name="Barbi F."/>
            <person name="Kohler A."/>
            <person name="Barry K."/>
            <person name="Baskaran P."/>
            <person name="Daum C."/>
            <person name="Fauchery L."/>
            <person name="Ihrmark K."/>
            <person name="Kuo A."/>
            <person name="LaButti K."/>
            <person name="Lipzen A."/>
            <person name="Morin E."/>
            <person name="Grigoriev I.V."/>
            <person name="Henrissat B."/>
            <person name="Lindahl B."/>
            <person name="Martin F."/>
        </authorList>
    </citation>
    <scope>NUCLEOTIDE SEQUENCE</scope>
    <source>
        <strain evidence="2">JB14</strain>
    </source>
</reference>
<evidence type="ECO:0008006" key="4">
    <source>
        <dbReference type="Google" id="ProtNLM"/>
    </source>
</evidence>
<dbReference type="EMBL" id="ML769412">
    <property type="protein sequence ID" value="KAE9404957.1"/>
    <property type="molecule type" value="Genomic_DNA"/>
</dbReference>
<dbReference type="Proteomes" id="UP000799118">
    <property type="component" value="Unassembled WGS sequence"/>
</dbReference>
<feature type="chain" id="PRO_5025498102" description="Protein kinase domain-containing protein" evidence="1">
    <location>
        <begin position="22"/>
        <end position="257"/>
    </location>
</feature>
<sequence>MLSFHYISLLIIGSLTLTAYAAPPPLSLSNLELREELGMPWIDVKFDNPQILEGKDKKTFSKKLSGITIDEKLPVEPHNSYGLYTLKGRYKFRTASKYIMKIMLPIDNDAKAAEAFGEVKALKIVGDLVDSGLFTDLARGFENAPVIIMKKKSGEVLSTTTAFKAAVAGKDVALQTQMKSEALKLMCAEVARIAYKKKVLHDDNHENNVLVTLRGNTVISVELVDWGPQGTYQINKKLVTQAEIEHWCIDGWKNEWK</sequence>
<evidence type="ECO:0000313" key="2">
    <source>
        <dbReference type="EMBL" id="KAE9404957.1"/>
    </source>
</evidence>
<accession>A0A6A4I791</accession>